<evidence type="ECO:0000256" key="10">
    <source>
        <dbReference type="ARBA" id="ARBA00023235"/>
    </source>
</evidence>
<feature type="binding site" evidence="11">
    <location>
        <position position="534"/>
    </location>
    <ligand>
        <name>Zn(2+)</name>
        <dbReference type="ChEBI" id="CHEBI:29105"/>
        <label>2</label>
    </ligand>
</feature>
<keyword evidence="9 11" id="KW-0238">DNA-binding</keyword>
<dbReference type="InterPro" id="IPR041236">
    <property type="entry name" value="PriA_C"/>
</dbReference>
<evidence type="ECO:0000259" key="13">
    <source>
        <dbReference type="PROSITE" id="PS51194"/>
    </source>
</evidence>
<dbReference type="InterPro" id="IPR041222">
    <property type="entry name" value="PriA_3primeBD"/>
</dbReference>
<dbReference type="SMART" id="SM00490">
    <property type="entry name" value="HELICc"/>
    <property type="match status" value="1"/>
</dbReference>
<comment type="similarity">
    <text evidence="11">Belongs to the helicase family. PriA subfamily.</text>
</comment>
<feature type="binding site" evidence="11">
    <location>
        <position position="550"/>
    </location>
    <ligand>
        <name>Zn(2+)</name>
        <dbReference type="ChEBI" id="CHEBI:29105"/>
        <label>1</label>
    </ligand>
</feature>
<dbReference type="Pfam" id="PF18074">
    <property type="entry name" value="PriA_C"/>
    <property type="match status" value="1"/>
</dbReference>
<keyword evidence="3 11" id="KW-0479">Metal-binding</keyword>
<feature type="binding site" evidence="11">
    <location>
        <position position="516"/>
    </location>
    <ligand>
        <name>Zn(2+)</name>
        <dbReference type="ChEBI" id="CHEBI:29105"/>
        <label>2</label>
    </ligand>
</feature>
<dbReference type="InterPro" id="IPR014001">
    <property type="entry name" value="Helicase_ATP-bd"/>
</dbReference>
<dbReference type="InterPro" id="IPR005259">
    <property type="entry name" value="PriA"/>
</dbReference>
<dbReference type="Pfam" id="PF00270">
    <property type="entry name" value="DEAD"/>
    <property type="match status" value="1"/>
</dbReference>
<evidence type="ECO:0000256" key="6">
    <source>
        <dbReference type="ARBA" id="ARBA00022806"/>
    </source>
</evidence>
<dbReference type="RefSeq" id="WP_343782874.1">
    <property type="nucleotide sequence ID" value="NZ_BAAACZ010000011.1"/>
</dbReference>
<dbReference type="Gene3D" id="3.40.1440.60">
    <property type="entry name" value="PriA, 3(prime) DNA-binding domain"/>
    <property type="match status" value="1"/>
</dbReference>
<evidence type="ECO:0000256" key="9">
    <source>
        <dbReference type="ARBA" id="ARBA00023125"/>
    </source>
</evidence>
<comment type="catalytic activity">
    <reaction evidence="11">
        <text>Couples ATP hydrolysis with the unwinding of duplex DNA by translocating in the 3'-5' direction.</text>
        <dbReference type="EC" id="5.6.2.4"/>
    </reaction>
</comment>
<dbReference type="Pfam" id="PF00271">
    <property type="entry name" value="Helicase_C"/>
    <property type="match status" value="1"/>
</dbReference>
<evidence type="ECO:0000256" key="7">
    <source>
        <dbReference type="ARBA" id="ARBA00022833"/>
    </source>
</evidence>
<dbReference type="CDD" id="cd18804">
    <property type="entry name" value="SF2_C_priA"/>
    <property type="match status" value="1"/>
</dbReference>
<evidence type="ECO:0000256" key="4">
    <source>
        <dbReference type="ARBA" id="ARBA00022741"/>
    </source>
</evidence>
<keyword evidence="7 11" id="KW-0862">Zinc</keyword>
<dbReference type="PANTHER" id="PTHR30580">
    <property type="entry name" value="PRIMOSOMAL PROTEIN N"/>
    <property type="match status" value="1"/>
</dbReference>
<keyword evidence="2 11" id="KW-0235">DNA replication</keyword>
<evidence type="ECO:0000256" key="8">
    <source>
        <dbReference type="ARBA" id="ARBA00022840"/>
    </source>
</evidence>
<dbReference type="Pfam" id="PF18319">
    <property type="entry name" value="Zn_ribbon_PriA"/>
    <property type="match status" value="1"/>
</dbReference>
<evidence type="ECO:0000259" key="12">
    <source>
        <dbReference type="PROSITE" id="PS51192"/>
    </source>
</evidence>
<dbReference type="NCBIfam" id="TIGR00595">
    <property type="entry name" value="priA"/>
    <property type="match status" value="1"/>
</dbReference>
<dbReference type="PROSITE" id="PS51194">
    <property type="entry name" value="HELICASE_CTER"/>
    <property type="match status" value="1"/>
</dbReference>
<dbReference type="InterPro" id="IPR027417">
    <property type="entry name" value="P-loop_NTPase"/>
</dbReference>
<dbReference type="CDD" id="cd17929">
    <property type="entry name" value="DEXHc_priA"/>
    <property type="match status" value="1"/>
</dbReference>
<comment type="subunit">
    <text evidence="11">Component of the replication restart primosome.</text>
</comment>
<evidence type="ECO:0000256" key="3">
    <source>
        <dbReference type="ARBA" id="ARBA00022723"/>
    </source>
</evidence>
<dbReference type="EC" id="5.6.2.4" evidence="11"/>
<dbReference type="Gene3D" id="3.40.50.300">
    <property type="entry name" value="P-loop containing nucleotide triphosphate hydrolases"/>
    <property type="match status" value="2"/>
</dbReference>
<dbReference type="InterPro" id="IPR042115">
    <property type="entry name" value="PriA_3primeBD_sf"/>
</dbReference>
<name>A0ABN0ZW00_9BACI</name>
<feature type="domain" description="Helicase C-terminal" evidence="13">
    <location>
        <begin position="542"/>
        <end position="696"/>
    </location>
</feature>
<keyword evidence="10 11" id="KW-0413">Isomerase</keyword>
<keyword evidence="1 11" id="KW-0639">Primosome</keyword>
<dbReference type="NCBIfam" id="NF004066">
    <property type="entry name" value="PRK05580.1-3"/>
    <property type="match status" value="1"/>
</dbReference>
<evidence type="ECO:0000313" key="15">
    <source>
        <dbReference type="Proteomes" id="UP001500740"/>
    </source>
</evidence>
<keyword evidence="15" id="KW-1185">Reference proteome</keyword>
<evidence type="ECO:0000256" key="5">
    <source>
        <dbReference type="ARBA" id="ARBA00022801"/>
    </source>
</evidence>
<keyword evidence="8 11" id="KW-0067">ATP-binding</keyword>
<dbReference type="Proteomes" id="UP001500740">
    <property type="component" value="Unassembled WGS sequence"/>
</dbReference>
<keyword evidence="5 11" id="KW-0378">Hydrolase</keyword>
<feature type="binding site" evidence="11">
    <location>
        <position position="547"/>
    </location>
    <ligand>
        <name>Zn(2+)</name>
        <dbReference type="ChEBI" id="CHEBI:29105"/>
        <label>1</label>
    </ligand>
</feature>
<accession>A0ABN0ZW00</accession>
<feature type="domain" description="Helicase ATP-binding" evidence="12">
    <location>
        <begin position="279"/>
        <end position="445"/>
    </location>
</feature>
<proteinExistence type="inferred from homology"/>
<evidence type="ECO:0000313" key="14">
    <source>
        <dbReference type="EMBL" id="GAA0460847.1"/>
    </source>
</evidence>
<organism evidence="14 15">
    <name type="scientific">Alkalibacillus silvisoli</name>
    <dbReference type="NCBI Taxonomy" id="392823"/>
    <lineage>
        <taxon>Bacteria</taxon>
        <taxon>Bacillati</taxon>
        <taxon>Bacillota</taxon>
        <taxon>Bacilli</taxon>
        <taxon>Bacillales</taxon>
        <taxon>Bacillaceae</taxon>
        <taxon>Alkalibacillus</taxon>
    </lineage>
</organism>
<reference evidence="14 15" key="1">
    <citation type="journal article" date="2019" name="Int. J. Syst. Evol. Microbiol.">
        <title>The Global Catalogue of Microorganisms (GCM) 10K type strain sequencing project: providing services to taxonomists for standard genome sequencing and annotation.</title>
        <authorList>
            <consortium name="The Broad Institute Genomics Platform"/>
            <consortium name="The Broad Institute Genome Sequencing Center for Infectious Disease"/>
            <person name="Wu L."/>
            <person name="Ma J."/>
        </authorList>
    </citation>
    <scope>NUCLEOTIDE SEQUENCE [LARGE SCALE GENOMIC DNA]</scope>
    <source>
        <strain evidence="14 15">JCM 14193</strain>
    </source>
</reference>
<comment type="cofactor">
    <cofactor evidence="11">
        <name>Zn(2+)</name>
        <dbReference type="ChEBI" id="CHEBI:29105"/>
    </cofactor>
    <text evidence="11">Binds 2 zinc ions per subunit.</text>
</comment>
<keyword evidence="4 11" id="KW-0547">Nucleotide-binding</keyword>
<dbReference type="PROSITE" id="PS51192">
    <property type="entry name" value="HELICASE_ATP_BIND_1"/>
    <property type="match status" value="1"/>
</dbReference>
<dbReference type="EMBL" id="BAAACZ010000011">
    <property type="protein sequence ID" value="GAA0460847.1"/>
    <property type="molecule type" value="Genomic_DNA"/>
</dbReference>
<feature type="binding site" evidence="11">
    <location>
        <position position="507"/>
    </location>
    <ligand>
        <name>Zn(2+)</name>
        <dbReference type="ChEBI" id="CHEBI:29105"/>
        <label>1</label>
    </ligand>
</feature>
<dbReference type="Pfam" id="PF17764">
    <property type="entry name" value="PriA_3primeBD"/>
    <property type="match status" value="1"/>
</dbReference>
<comment type="caution">
    <text evidence="14">The sequence shown here is derived from an EMBL/GenBank/DDBJ whole genome shotgun (WGS) entry which is preliminary data.</text>
</comment>
<dbReference type="InterPro" id="IPR040498">
    <property type="entry name" value="PriA_CRR"/>
</dbReference>
<dbReference type="SMART" id="SM00487">
    <property type="entry name" value="DEXDc"/>
    <property type="match status" value="1"/>
</dbReference>
<gene>
    <name evidence="11 14" type="primary">priA</name>
    <name evidence="14" type="ORF">GCM10008935_15300</name>
</gene>
<comment type="catalytic activity">
    <reaction evidence="11">
        <text>ATP + H2O = ADP + phosphate + H(+)</text>
        <dbReference type="Rhea" id="RHEA:13065"/>
        <dbReference type="ChEBI" id="CHEBI:15377"/>
        <dbReference type="ChEBI" id="CHEBI:15378"/>
        <dbReference type="ChEBI" id="CHEBI:30616"/>
        <dbReference type="ChEBI" id="CHEBI:43474"/>
        <dbReference type="ChEBI" id="CHEBI:456216"/>
        <dbReference type="EC" id="5.6.2.4"/>
    </reaction>
</comment>
<feature type="binding site" evidence="11">
    <location>
        <position position="519"/>
    </location>
    <ligand>
        <name>Zn(2+)</name>
        <dbReference type="ChEBI" id="CHEBI:29105"/>
        <label>2</label>
    </ligand>
</feature>
<keyword evidence="6 11" id="KW-0347">Helicase</keyword>
<evidence type="ECO:0000256" key="11">
    <source>
        <dbReference type="HAMAP-Rule" id="MF_00983"/>
    </source>
</evidence>
<evidence type="ECO:0000256" key="1">
    <source>
        <dbReference type="ARBA" id="ARBA00022515"/>
    </source>
</evidence>
<dbReference type="SUPFAM" id="SSF52540">
    <property type="entry name" value="P-loop containing nucleoside triphosphate hydrolases"/>
    <property type="match status" value="2"/>
</dbReference>
<feature type="binding site" evidence="11">
    <location>
        <position position="510"/>
    </location>
    <ligand>
        <name>Zn(2+)</name>
        <dbReference type="ChEBI" id="CHEBI:29105"/>
        <label>1</label>
    </ligand>
</feature>
<comment type="function">
    <text evidence="11">Initiates the restart of stalled replication forks, which reloads the replicative helicase on sites other than the origin of replication. Recognizes and binds to abandoned replication forks and remodels them to uncover a helicase loading site. Promotes assembly of the primosome at these replication forks.</text>
</comment>
<sequence>MKVAKVVVDVAVSAIDSLFDYEIPKQLQQVVKPGVRVIIPFGPRKVMGFVIEVTDFSHFDKLKKIDSVMDYEPVLTRELLDLSKWLQQETLCFRVSALQAMLPAVFKAKYEKEVWLITEEDQLPFEWQMFTQGREVFPFEELESAGIKAKEISKFVEEQLIEIKYVVKGKNKVKTDTYVERMVEEVKLIEQLDELGKQAKKQRNVIEYLLDHDKPLRLKELMQHVDVTRAPIKSLEKKGLIKLVQKEIYRDPHQANHELTKPLPLTSEQQNVINPVIDQINQIKHEMFLLHGVTGSGKTEVYLQSIDRVLQDDKEAIVLVPEIALTPQMVTRFKSRFGDDVAVLHSGLSTGEKYDEWRKIHRKEVKVVVGARSAIFAPFENIGIIIIDEEHETTYKQEDYPKYHAREVAKYRGKYHQCPVILGSATPTLESYARAQKGVYQLLELTERVNEQALPDMKIIDMRKELEKGNRTMFSDALVEKINDRIKRKEQVVLMLNRRGYSTFVMCRECGETVQCQHCDISMTYHRTNHKLKCHYCNEEQAMPNQCPECESEAIRFFGTGTQKVEEALKEHFEQARIIRMDVDTTSRKGAHERLLKKFGNQEADILLGTQMIAKGLDFENVTLVGVIAADAILHLPDFRASEKSFQLLTQVSGRAGRHELPGEVIVQTYTPEHYTVKLAAQYDFEGFFKREMQVRKRFLYPPYYFLVLINISHENHVKAVEVSQKIANLLSEQLGETVQLMGPSPSPMLRIKDRFRYQLMIKYKSRTDVDKPLENVLNTFQKEINREDLQLTVDFEPYYFM</sequence>
<protein>
    <recommendedName>
        <fullName evidence="11">Replication restart protein PriA</fullName>
    </recommendedName>
    <alternativeName>
        <fullName evidence="11">ATP-dependent DNA helicase PriA</fullName>
        <ecNumber evidence="11">5.6.2.4</ecNumber>
    </alternativeName>
    <alternativeName>
        <fullName evidence="11">DNA 3'-5' helicase PriA</fullName>
    </alternativeName>
</protein>
<dbReference type="InterPro" id="IPR001650">
    <property type="entry name" value="Helicase_C-like"/>
</dbReference>
<dbReference type="HAMAP" id="MF_00983">
    <property type="entry name" value="PriA"/>
    <property type="match status" value="1"/>
</dbReference>
<dbReference type="PANTHER" id="PTHR30580:SF0">
    <property type="entry name" value="PRIMOSOMAL PROTEIN N"/>
    <property type="match status" value="1"/>
</dbReference>
<evidence type="ECO:0000256" key="2">
    <source>
        <dbReference type="ARBA" id="ARBA00022705"/>
    </source>
</evidence>
<feature type="binding site" evidence="11">
    <location>
        <position position="537"/>
    </location>
    <ligand>
        <name>Zn(2+)</name>
        <dbReference type="ChEBI" id="CHEBI:29105"/>
        <label>2</label>
    </ligand>
</feature>
<dbReference type="InterPro" id="IPR011545">
    <property type="entry name" value="DEAD/DEAH_box_helicase_dom"/>
</dbReference>